<organism evidence="5 6">
    <name type="scientific">Vibrio campbellii (strain ATCC BAA-1116)</name>
    <dbReference type="NCBI Taxonomy" id="2902295"/>
    <lineage>
        <taxon>Bacteria</taxon>
        <taxon>Pseudomonadati</taxon>
        <taxon>Pseudomonadota</taxon>
        <taxon>Gammaproteobacteria</taxon>
        <taxon>Vibrionales</taxon>
        <taxon>Vibrionaceae</taxon>
        <taxon>Vibrio</taxon>
    </lineage>
</organism>
<dbReference type="FunFam" id="3.40.50.150:FF:000163">
    <property type="entry name" value="23S rRNA methyltransferase A"/>
    <property type="match status" value="1"/>
</dbReference>
<sequence>MPLIQHPKREDSKRFFVSLAASLFDRICRPTSSPEIVMNYQCPLCHQPLELTAKTFKCENNHQFDLAKEGYVNLMPAHHKRSKDPGDNKEMMQARRRFLEGNHYDPMRQEVARLCAKYTEGTSHQLLDIGCGEGYYTDQVQQSLHAQNEAANVYGLDISKVAIRYASKRYPNCDFSVASSHRLPFAEQSLDAILRIYAPCKAEELQRVIKDSGVVITVTPAGRHLYQFRKRIYQEIRLHNEEPESIEGFELEHQQKLNYVMDLKDGVAFDLLQMTPFAWKASDELREELKSSTLFQCEADFMLRVYRKKSAQSENEE</sequence>
<feature type="binding site" evidence="1">
    <location>
        <position position="42"/>
    </location>
    <ligand>
        <name>Zn(2+)</name>
        <dbReference type="ChEBI" id="CHEBI:29105"/>
    </ligand>
</feature>
<dbReference type="Gene3D" id="3.40.50.150">
    <property type="entry name" value="Vaccinia Virus protein VP39"/>
    <property type="match status" value="1"/>
</dbReference>
<dbReference type="InterPro" id="IPR029063">
    <property type="entry name" value="SAM-dependent_MTases_sf"/>
</dbReference>
<proteinExistence type="predicted"/>
<feature type="binding site" evidence="1">
    <location>
        <position position="58"/>
    </location>
    <ligand>
        <name>Zn(2+)</name>
        <dbReference type="ChEBI" id="CHEBI:29105"/>
    </ligand>
</feature>
<dbReference type="KEGG" id="vha:VIBHAR_03053"/>
<feature type="binding site" evidence="2">
    <location>
        <position position="224"/>
    </location>
    <ligand>
        <name>S-adenosyl-L-methionine</name>
        <dbReference type="ChEBI" id="CHEBI:59789"/>
    </ligand>
</feature>
<dbReference type="CDD" id="cd02440">
    <property type="entry name" value="AdoMet_MTases"/>
    <property type="match status" value="1"/>
</dbReference>
<dbReference type="SUPFAM" id="SSF53335">
    <property type="entry name" value="S-adenosyl-L-methionine-dependent methyltransferases"/>
    <property type="match status" value="1"/>
</dbReference>
<keyword evidence="1" id="KW-0862">Zinc</keyword>
<dbReference type="Pfam" id="PF21302">
    <property type="entry name" value="Zn_ribbon_RlmA"/>
    <property type="match status" value="1"/>
</dbReference>
<dbReference type="InterPro" id="IPR048647">
    <property type="entry name" value="RlmA_N"/>
</dbReference>
<dbReference type="InterPro" id="IPR052939">
    <property type="entry name" value="23S_rRNA_MeTrnsfrase_RlmA"/>
</dbReference>
<dbReference type="NCBIfam" id="NF008300">
    <property type="entry name" value="PRK11088.1"/>
    <property type="match status" value="1"/>
</dbReference>
<feature type="binding site" evidence="2">
    <location>
        <position position="104"/>
    </location>
    <ligand>
        <name>S-adenosyl-L-methionine</name>
        <dbReference type="ChEBI" id="CHEBI:59789"/>
    </ligand>
</feature>
<dbReference type="GO" id="GO:0008168">
    <property type="term" value="F:methyltransferase activity"/>
    <property type="evidence" value="ECO:0007669"/>
    <property type="project" value="InterPro"/>
</dbReference>
<dbReference type="PANTHER" id="PTHR43460">
    <property type="entry name" value="METHYLTRANSFERASE"/>
    <property type="match status" value="1"/>
</dbReference>
<dbReference type="PANTHER" id="PTHR43460:SF1">
    <property type="entry name" value="METHYLTRANSFERASE TYPE 11 DOMAIN-CONTAINING PROTEIN"/>
    <property type="match status" value="1"/>
</dbReference>
<gene>
    <name evidence="5" type="ordered locus">VIBHAR_03053</name>
</gene>
<feature type="binding site" evidence="1">
    <location>
        <position position="62"/>
    </location>
    <ligand>
        <name>Zn(2+)</name>
        <dbReference type="ChEBI" id="CHEBI:29105"/>
    </ligand>
</feature>
<evidence type="ECO:0000259" key="4">
    <source>
        <dbReference type="Pfam" id="PF21302"/>
    </source>
</evidence>
<evidence type="ECO:0000313" key="6">
    <source>
        <dbReference type="Proteomes" id="UP000008152"/>
    </source>
</evidence>
<dbReference type="InterPro" id="IPR025714">
    <property type="entry name" value="Methyltranfer_dom"/>
</dbReference>
<dbReference type="AlphaFoldDB" id="A7MUG7"/>
<name>A7MUG7_VIBC1</name>
<dbReference type="Proteomes" id="UP000008152">
    <property type="component" value="Chromosome I"/>
</dbReference>
<dbReference type="PATRIC" id="fig|338187.25.peg.3135"/>
<feature type="binding site" evidence="1">
    <location>
        <position position="45"/>
    </location>
    <ligand>
        <name>Zn(2+)</name>
        <dbReference type="ChEBI" id="CHEBI:29105"/>
    </ligand>
</feature>
<reference evidence="5 6" key="1">
    <citation type="submission" date="2007-08" db="EMBL/GenBank/DDBJ databases">
        <authorList>
            <consortium name="The Vibrio harveyi Genome Sequencing Project"/>
            <person name="Bassler B."/>
            <person name="Clifton S.W."/>
            <person name="Fulton L."/>
            <person name="Delehaunty K."/>
            <person name="Fronick C."/>
            <person name="Harrison M."/>
            <person name="Markivic C."/>
            <person name="Fulton R."/>
            <person name="Tin-Wollam A.-M."/>
            <person name="Shah N."/>
            <person name="Pepin K."/>
            <person name="Nash W."/>
            <person name="Thiruvilangam P."/>
            <person name="Bhonagiri V."/>
            <person name="Waters C."/>
            <person name="Tu K.C."/>
            <person name="Irgon J."/>
            <person name="Wilson R.K."/>
        </authorList>
    </citation>
    <scope>NUCLEOTIDE SEQUENCE [LARGE SCALE GENOMIC DNA]</scope>
    <source>
        <strain evidence="6">ATCC BAA-1116 / BB120</strain>
    </source>
</reference>
<evidence type="ECO:0000256" key="1">
    <source>
        <dbReference type="PIRSR" id="PIRSR018249-1"/>
    </source>
</evidence>
<evidence type="ECO:0000256" key="2">
    <source>
        <dbReference type="PIRSR" id="PIRSR018249-2"/>
    </source>
</evidence>
<dbReference type="InterPro" id="IPR016718">
    <property type="entry name" value="rRNA_m1G-MeTrfase_A_prd"/>
</dbReference>
<dbReference type="PIRSF" id="PIRSF018249">
    <property type="entry name" value="MyrA_prd"/>
    <property type="match status" value="1"/>
</dbReference>
<keyword evidence="1" id="KW-0479">Metal-binding</keyword>
<evidence type="ECO:0000259" key="3">
    <source>
        <dbReference type="Pfam" id="PF13847"/>
    </source>
</evidence>
<protein>
    <submittedName>
        <fullName evidence="5">Uncharacterized protein</fullName>
    </submittedName>
</protein>
<evidence type="ECO:0000313" key="5">
    <source>
        <dbReference type="EMBL" id="ABU72003.1"/>
    </source>
</evidence>
<feature type="domain" description="23S rRNA (guanine(745)-N(1))-methyltransferase N-terminal" evidence="4">
    <location>
        <begin position="40"/>
        <end position="83"/>
    </location>
</feature>
<accession>A7MUG7</accession>
<dbReference type="EMBL" id="CP000789">
    <property type="protein sequence ID" value="ABU72003.1"/>
    <property type="molecule type" value="Genomic_DNA"/>
</dbReference>
<feature type="binding site" evidence="2">
    <location>
        <begin position="133"/>
        <end position="134"/>
    </location>
    <ligand>
        <name>S-adenosyl-L-methionine</name>
        <dbReference type="ChEBI" id="CHEBI:59789"/>
    </ligand>
</feature>
<feature type="domain" description="Methyltransferase" evidence="3">
    <location>
        <begin position="125"/>
        <end position="253"/>
    </location>
</feature>
<dbReference type="Pfam" id="PF13847">
    <property type="entry name" value="Methyltransf_31"/>
    <property type="match status" value="1"/>
</dbReference>
<keyword evidence="2" id="KW-0949">S-adenosyl-L-methionine</keyword>
<dbReference type="GO" id="GO:0046872">
    <property type="term" value="F:metal ion binding"/>
    <property type="evidence" value="ECO:0007669"/>
    <property type="project" value="UniProtKB-KW"/>
</dbReference>